<accession>A0ABQ5XSI1</accession>
<gene>
    <name evidence="3" type="ORF">GCM10007901_32380</name>
</gene>
<feature type="domain" description="Oxidoreductase-like" evidence="2">
    <location>
        <begin position="28"/>
        <end position="67"/>
    </location>
</feature>
<dbReference type="EMBL" id="BSOB01000037">
    <property type="protein sequence ID" value="GLQ94287.1"/>
    <property type="molecule type" value="Genomic_DNA"/>
</dbReference>
<dbReference type="InterPro" id="IPR019180">
    <property type="entry name" value="Oxidoreductase-like_N"/>
</dbReference>
<evidence type="ECO:0000313" key="4">
    <source>
        <dbReference type="Proteomes" id="UP001156670"/>
    </source>
</evidence>
<organism evidence="3 4">
    <name type="scientific">Dyella acidisoli</name>
    <dbReference type="NCBI Taxonomy" id="1867834"/>
    <lineage>
        <taxon>Bacteria</taxon>
        <taxon>Pseudomonadati</taxon>
        <taxon>Pseudomonadota</taxon>
        <taxon>Gammaproteobacteria</taxon>
        <taxon>Lysobacterales</taxon>
        <taxon>Rhodanobacteraceae</taxon>
        <taxon>Dyella</taxon>
    </lineage>
</organism>
<evidence type="ECO:0000256" key="1">
    <source>
        <dbReference type="SAM" id="MobiDB-lite"/>
    </source>
</evidence>
<protein>
    <recommendedName>
        <fullName evidence="2">Oxidoreductase-like domain-containing protein</fullName>
    </recommendedName>
</protein>
<proteinExistence type="predicted"/>
<dbReference type="Pfam" id="PF09791">
    <property type="entry name" value="Oxidored-like"/>
    <property type="match status" value="1"/>
</dbReference>
<reference evidence="4" key="1">
    <citation type="journal article" date="2019" name="Int. J. Syst. Evol. Microbiol.">
        <title>The Global Catalogue of Microorganisms (GCM) 10K type strain sequencing project: providing services to taxonomists for standard genome sequencing and annotation.</title>
        <authorList>
            <consortium name="The Broad Institute Genomics Platform"/>
            <consortium name="The Broad Institute Genome Sequencing Center for Infectious Disease"/>
            <person name="Wu L."/>
            <person name="Ma J."/>
        </authorList>
    </citation>
    <scope>NUCLEOTIDE SEQUENCE [LARGE SCALE GENOMIC DNA]</scope>
    <source>
        <strain evidence="4">NBRC 111980</strain>
    </source>
</reference>
<feature type="region of interest" description="Disordered" evidence="1">
    <location>
        <begin position="1"/>
        <end position="30"/>
    </location>
</feature>
<name>A0ABQ5XSI1_9GAMM</name>
<dbReference type="Proteomes" id="UP001156670">
    <property type="component" value="Unassembled WGS sequence"/>
</dbReference>
<comment type="caution">
    <text evidence="3">The sequence shown here is derived from an EMBL/GenBank/DDBJ whole genome shotgun (WGS) entry which is preliminary data.</text>
</comment>
<keyword evidence="4" id="KW-1185">Reference proteome</keyword>
<evidence type="ECO:0000313" key="3">
    <source>
        <dbReference type="EMBL" id="GLQ94287.1"/>
    </source>
</evidence>
<evidence type="ECO:0000259" key="2">
    <source>
        <dbReference type="Pfam" id="PF09791"/>
    </source>
</evidence>
<sequence>MLNMPDLSLRMNDTPIPNDNELRNDPPPCPPVEPDPGDCCGNGCDPCIFDLYEEARQHYREALAAWRERHPGVDPASVTPPSSQRP</sequence>